<evidence type="ECO:0000256" key="1">
    <source>
        <dbReference type="SAM" id="MobiDB-lite"/>
    </source>
</evidence>
<dbReference type="Proteomes" id="UP000005408">
    <property type="component" value="Unassembled WGS sequence"/>
</dbReference>
<feature type="region of interest" description="Disordered" evidence="1">
    <location>
        <begin position="1"/>
        <end position="50"/>
    </location>
</feature>
<accession>A0A8W8KT04</accession>
<dbReference type="OrthoDB" id="6200019at2759"/>
<reference evidence="2" key="1">
    <citation type="submission" date="2022-08" db="UniProtKB">
        <authorList>
            <consortium name="EnsemblMetazoa"/>
        </authorList>
    </citation>
    <scope>IDENTIFICATION</scope>
    <source>
        <strain evidence="2">05x7-T-G4-1.051#20</strain>
    </source>
</reference>
<feature type="compositionally biased region" description="Polar residues" evidence="1">
    <location>
        <begin position="38"/>
        <end position="50"/>
    </location>
</feature>
<dbReference type="EnsemblMetazoa" id="G24911.1">
    <property type="protein sequence ID" value="G24911.1:cds"/>
    <property type="gene ID" value="G24911"/>
</dbReference>
<feature type="compositionally biased region" description="Polar residues" evidence="1">
    <location>
        <begin position="1"/>
        <end position="18"/>
    </location>
</feature>
<feature type="compositionally biased region" description="Low complexity" evidence="1">
    <location>
        <begin position="24"/>
        <end position="37"/>
    </location>
</feature>
<sequence length="263" mass="28643">MQSMQQGREDQSATSTAFGSMGPMQSFQHMSSSQSSFNGNAMQPLQSMRQTVSHSSVNMDKMIDPVQSVQHSFFKSSANMPDFRNNERVSAGSNTNPLDTFPNANRFSNVRKGLFRPAIARVPGAFDLAVAGISVKTVAPTTNSTASKAPSTISPNLKQVAKEIIESNKGKGIAFPKPLCIQLPDPVYNTLCLMRTEEANRVAEMEIVTQKPNTQKGTVKETFVKAADLVSLVAQGMCAFCCQVTGREEERCIKIFCETKPTC</sequence>
<dbReference type="OMA" id="CLMRTEE"/>
<name>A0A8W8KT04_MAGGI</name>
<proteinExistence type="predicted"/>
<keyword evidence="3" id="KW-1185">Reference proteome</keyword>
<evidence type="ECO:0000313" key="2">
    <source>
        <dbReference type="EnsemblMetazoa" id="G24911.1:cds"/>
    </source>
</evidence>
<evidence type="ECO:0000313" key="3">
    <source>
        <dbReference type="Proteomes" id="UP000005408"/>
    </source>
</evidence>
<organism evidence="2 3">
    <name type="scientific">Magallana gigas</name>
    <name type="common">Pacific oyster</name>
    <name type="synonym">Crassostrea gigas</name>
    <dbReference type="NCBI Taxonomy" id="29159"/>
    <lineage>
        <taxon>Eukaryota</taxon>
        <taxon>Metazoa</taxon>
        <taxon>Spiralia</taxon>
        <taxon>Lophotrochozoa</taxon>
        <taxon>Mollusca</taxon>
        <taxon>Bivalvia</taxon>
        <taxon>Autobranchia</taxon>
        <taxon>Pteriomorphia</taxon>
        <taxon>Ostreida</taxon>
        <taxon>Ostreoidea</taxon>
        <taxon>Ostreidae</taxon>
        <taxon>Magallana</taxon>
    </lineage>
</organism>
<protein>
    <submittedName>
        <fullName evidence="2">Uncharacterized protein</fullName>
    </submittedName>
</protein>
<dbReference type="AlphaFoldDB" id="A0A8W8KT04"/>